<evidence type="ECO:0000256" key="8">
    <source>
        <dbReference type="ARBA" id="ARBA00023326"/>
    </source>
</evidence>
<accession>A0ABP5SIU5</accession>
<evidence type="ECO:0000259" key="13">
    <source>
        <dbReference type="PROSITE" id="PS51760"/>
    </source>
</evidence>
<dbReference type="SUPFAM" id="SSF75005">
    <property type="entry name" value="Arabinanase/levansucrase/invertase"/>
    <property type="match status" value="1"/>
</dbReference>
<dbReference type="PRINTS" id="PR00134">
    <property type="entry name" value="GLHYDRLASE10"/>
</dbReference>
<comment type="subcellular location">
    <subcellularLocation>
        <location evidence="2">Secreted</location>
    </subcellularLocation>
</comment>
<keyword evidence="15" id="KW-1185">Reference proteome</keyword>
<comment type="similarity">
    <text evidence="10">Belongs to the glycosyl hydrolase 10 (cellulase F) family.</text>
</comment>
<dbReference type="InterPro" id="IPR005193">
    <property type="entry name" value="GH62_arabinosidase"/>
</dbReference>
<dbReference type="EC" id="3.2.1.8" evidence="10"/>
<evidence type="ECO:0000313" key="15">
    <source>
        <dbReference type="Proteomes" id="UP001500253"/>
    </source>
</evidence>
<evidence type="ECO:0000313" key="14">
    <source>
        <dbReference type="EMBL" id="GAA2332272.1"/>
    </source>
</evidence>
<keyword evidence="7 10" id="KW-0326">Glycosidase</keyword>
<dbReference type="PANTHER" id="PTHR40631">
    <property type="entry name" value="ALPHA-L-ARABINOFURANOSIDASE AXHA-2-RELATED"/>
    <property type="match status" value="1"/>
</dbReference>
<evidence type="ECO:0000256" key="4">
    <source>
        <dbReference type="ARBA" id="ARBA00022729"/>
    </source>
</evidence>
<dbReference type="PROSITE" id="PS00591">
    <property type="entry name" value="GH10_1"/>
    <property type="match status" value="1"/>
</dbReference>
<evidence type="ECO:0000256" key="5">
    <source>
        <dbReference type="ARBA" id="ARBA00022801"/>
    </source>
</evidence>
<organism evidence="14 15">
    <name type="scientific">Streptomyces cuspidosporus</name>
    <dbReference type="NCBI Taxonomy" id="66882"/>
    <lineage>
        <taxon>Bacteria</taxon>
        <taxon>Bacillati</taxon>
        <taxon>Actinomycetota</taxon>
        <taxon>Actinomycetes</taxon>
        <taxon>Kitasatosporales</taxon>
        <taxon>Streptomycetaceae</taxon>
        <taxon>Streptomyces</taxon>
    </lineage>
</organism>
<comment type="caution">
    <text evidence="14">The sequence shown here is derived from an EMBL/GenBank/DDBJ whole genome shotgun (WGS) entry which is preliminary data.</text>
</comment>
<keyword evidence="3" id="KW-0964">Secreted</keyword>
<feature type="domain" description="GH10" evidence="13">
    <location>
        <begin position="48"/>
        <end position="346"/>
    </location>
</feature>
<comment type="catalytic activity">
    <reaction evidence="10">
        <text>Endohydrolysis of (1-&gt;4)-beta-D-xylosidic linkages in xylans.</text>
        <dbReference type="EC" id="3.2.1.8"/>
    </reaction>
</comment>
<dbReference type="Gene3D" id="3.20.20.80">
    <property type="entry name" value="Glycosidases"/>
    <property type="match status" value="1"/>
</dbReference>
<evidence type="ECO:0000256" key="1">
    <source>
        <dbReference type="ARBA" id="ARBA00001462"/>
    </source>
</evidence>
<evidence type="ECO:0000256" key="7">
    <source>
        <dbReference type="ARBA" id="ARBA00023295"/>
    </source>
</evidence>
<evidence type="ECO:0000256" key="12">
    <source>
        <dbReference type="SAM" id="SignalP"/>
    </source>
</evidence>
<feature type="region of interest" description="Disordered" evidence="11">
    <location>
        <begin position="351"/>
        <end position="386"/>
    </location>
</feature>
<reference evidence="15" key="1">
    <citation type="journal article" date="2019" name="Int. J. Syst. Evol. Microbiol.">
        <title>The Global Catalogue of Microorganisms (GCM) 10K type strain sequencing project: providing services to taxonomists for standard genome sequencing and annotation.</title>
        <authorList>
            <consortium name="The Broad Institute Genomics Platform"/>
            <consortium name="The Broad Institute Genome Sequencing Center for Infectious Disease"/>
            <person name="Wu L."/>
            <person name="Ma J."/>
        </authorList>
    </citation>
    <scope>NUCLEOTIDE SEQUENCE [LARGE SCALE GENOMIC DNA]</scope>
    <source>
        <strain evidence="15">JCM 4316</strain>
    </source>
</reference>
<dbReference type="SUPFAM" id="SSF51445">
    <property type="entry name" value="(Trans)glycosidases"/>
    <property type="match status" value="1"/>
</dbReference>
<dbReference type="CDD" id="cd08987">
    <property type="entry name" value="GH62"/>
    <property type="match status" value="1"/>
</dbReference>
<keyword evidence="6 10" id="KW-0119">Carbohydrate metabolism</keyword>
<name>A0ABP5SIU5_9ACTN</name>
<dbReference type="Pfam" id="PF00331">
    <property type="entry name" value="Glyco_hydro_10"/>
    <property type="match status" value="1"/>
</dbReference>
<dbReference type="Pfam" id="PF03664">
    <property type="entry name" value="Glyco_hydro_62"/>
    <property type="match status" value="1"/>
</dbReference>
<comment type="catalytic activity">
    <reaction evidence="1">
        <text>Hydrolysis of terminal non-reducing alpha-L-arabinofuranoside residues in alpha-L-arabinosides.</text>
        <dbReference type="EC" id="3.2.1.55"/>
    </reaction>
</comment>
<gene>
    <name evidence="14" type="ORF">GCM10010246_14590</name>
</gene>
<protein>
    <recommendedName>
        <fullName evidence="10">Beta-xylanase</fullName>
        <ecNumber evidence="10">3.2.1.8</ecNumber>
    </recommendedName>
</protein>
<evidence type="ECO:0000256" key="10">
    <source>
        <dbReference type="RuleBase" id="RU361174"/>
    </source>
</evidence>
<dbReference type="SMART" id="SM00633">
    <property type="entry name" value="Glyco_10"/>
    <property type="match status" value="1"/>
</dbReference>
<keyword evidence="4 12" id="KW-0732">Signal</keyword>
<evidence type="ECO:0000256" key="3">
    <source>
        <dbReference type="ARBA" id="ARBA00022525"/>
    </source>
</evidence>
<dbReference type="PANTHER" id="PTHR40631:SF2">
    <property type="entry name" value="ALPHA-L-ARABINOFURANOSIDASE"/>
    <property type="match status" value="1"/>
</dbReference>
<evidence type="ECO:0000256" key="11">
    <source>
        <dbReference type="SAM" id="MobiDB-lite"/>
    </source>
</evidence>
<sequence>MAVMKAPGRRRTSALGLLAAGVMAVAGTATAAPATATAADSASASLQASTLGAQAAQSGRYFGAAVAAGKLGDGTYSTILNREFNMVTPENEMKWDTTERSRGSFNFGPADQIVNHATSHGQRVRGHTLVWHSQLPSWVSSIGDANTLRTVMNNHINGVMAHYKGKVYAWDVVNEAFADGGSGAHRPSVFQNLLGDGFIEQAFRTARAADPAAKLCYNDYNIENWSDAKTQGVYRMVRDFKARGVPIDCVGFQAHFGTGGPPASFQTTLSNFAALGVDVQITELDIAQAPTTAYANTVKACMNVARCNGITVWGIRDTDSWRSGEKPLLFDGSGNKKPAYNATLSALGGTPTAKTPAKATANTVTNASAQTPPKPMKAPAKTPASLGSAAALPGSFSWSSSGVLMSPKPDSTHNIAGLKDPTVVYYNGKYHVFASVASSSGYSLVYLSFSDWSQAASATHHYLDRTGIGSGYRAAPQVFYFAPQRTWYLVYQTGNASYSTNTDISNPAGWSAPRNFYSSMPDIIKQNIGNGYWVDMWVICDSANCYLFSSDDNGHLYRSQTTLAQFPNGFTNTVIAAQDSNKYALFEASNVYKVQGSNQYLLIVEAIGSDGRRYFRSWTSSSLAGSWTPLAASENNPFARAGNVGFPSGAWTRDISHGELIRAGYDQTLTINPCKMQYLYQGMNPNAGGDYNSLPWRLGLLTQTNSTC</sequence>
<evidence type="ECO:0000256" key="6">
    <source>
        <dbReference type="ARBA" id="ARBA00023277"/>
    </source>
</evidence>
<dbReference type="InterPro" id="IPR017853">
    <property type="entry name" value="GH"/>
</dbReference>
<dbReference type="InterPro" id="IPR001000">
    <property type="entry name" value="GH10_dom"/>
</dbReference>
<dbReference type="EMBL" id="BAAASD010000004">
    <property type="protein sequence ID" value="GAA2332272.1"/>
    <property type="molecule type" value="Genomic_DNA"/>
</dbReference>
<dbReference type="Proteomes" id="UP001500253">
    <property type="component" value="Unassembled WGS sequence"/>
</dbReference>
<feature type="active site" description="Nucleophile" evidence="9">
    <location>
        <position position="283"/>
    </location>
</feature>
<dbReference type="InterPro" id="IPR031158">
    <property type="entry name" value="GH10_AS"/>
</dbReference>
<dbReference type="PROSITE" id="PS51760">
    <property type="entry name" value="GH10_2"/>
    <property type="match status" value="1"/>
</dbReference>
<dbReference type="InterPro" id="IPR023296">
    <property type="entry name" value="Glyco_hydro_beta-prop_sf"/>
</dbReference>
<proteinExistence type="inferred from homology"/>
<evidence type="ECO:0000256" key="2">
    <source>
        <dbReference type="ARBA" id="ARBA00004613"/>
    </source>
</evidence>
<dbReference type="Gene3D" id="2.115.10.20">
    <property type="entry name" value="Glycosyl hydrolase domain, family 43"/>
    <property type="match status" value="1"/>
</dbReference>
<feature type="signal peptide" evidence="12">
    <location>
        <begin position="1"/>
        <end position="31"/>
    </location>
</feature>
<evidence type="ECO:0000256" key="9">
    <source>
        <dbReference type="PROSITE-ProRule" id="PRU10061"/>
    </source>
</evidence>
<keyword evidence="5 10" id="KW-0378">Hydrolase</keyword>
<keyword evidence="8 10" id="KW-0624">Polysaccharide degradation</keyword>
<feature type="chain" id="PRO_5045713815" description="Beta-xylanase" evidence="12">
    <location>
        <begin position="32"/>
        <end position="708"/>
    </location>
</feature>